<dbReference type="GO" id="GO:0005737">
    <property type="term" value="C:cytoplasm"/>
    <property type="evidence" value="ECO:0007669"/>
    <property type="project" value="TreeGrafter"/>
</dbReference>
<reference evidence="2 3" key="1">
    <citation type="submission" date="2020-08" db="EMBL/GenBank/DDBJ databases">
        <title>Genomic Encyclopedia of Type Strains, Phase IV (KMG-IV): sequencing the most valuable type-strain genomes for metagenomic binning, comparative biology and taxonomic classification.</title>
        <authorList>
            <person name="Goeker M."/>
        </authorList>
    </citation>
    <scope>NUCLEOTIDE SEQUENCE [LARGE SCALE GENOMIC DNA]</scope>
    <source>
        <strain evidence="2 3">DSM 26944</strain>
    </source>
</reference>
<dbReference type="Gene3D" id="3.40.50.720">
    <property type="entry name" value="NAD(P)-binding Rossmann-like Domain"/>
    <property type="match status" value="1"/>
</dbReference>
<dbReference type="InterPro" id="IPR023401">
    <property type="entry name" value="ODC_N"/>
</dbReference>
<evidence type="ECO:0000256" key="1">
    <source>
        <dbReference type="ARBA" id="ARBA00008903"/>
    </source>
</evidence>
<name>A0A7W9EP14_9HYPH</name>
<comment type="similarity">
    <text evidence="1">Belongs to the ornithine cyclodeaminase/mu-crystallin family.</text>
</comment>
<sequence>MLYLANEHLAPVLDPAALTDRLEASYRRFNRGGGVTPPRIDLQIPDGAGGEAYQFGIAVGGEAGGYVALRIKSDRVYHRIINGAARKEKYAGQPGSYLGLVMLFDTRSGALLAIMQDGLLQRMRVGCDSAIGVRLMARQGSSRLALLGAGGMAETHIAAISKVRALQEIRVFSPTPGNREKFARRMCETYGLNVIAVGSAKEASQGADILCSCTNSPRPVVTAELLRPGMHITAIGGGLDAEASARVDRAVRFGSANPPLGVDGWSYRDEALVFAAGDEGLSHGAARHFADIPANREITFADMDAGVVARENDRQITFSQRGNIHGLQFAAAAGFVYEQAKAAGLGVALGDVDGFFQDIRN</sequence>
<organism evidence="2 3">
    <name type="scientific">Brucella daejeonensis</name>
    <dbReference type="NCBI Taxonomy" id="659015"/>
    <lineage>
        <taxon>Bacteria</taxon>
        <taxon>Pseudomonadati</taxon>
        <taxon>Pseudomonadota</taxon>
        <taxon>Alphaproteobacteria</taxon>
        <taxon>Hyphomicrobiales</taxon>
        <taxon>Brucellaceae</taxon>
        <taxon>Brucella/Ochrobactrum group</taxon>
        <taxon>Brucella</taxon>
    </lineage>
</organism>
<proteinExistence type="inferred from homology"/>
<dbReference type="Proteomes" id="UP000555546">
    <property type="component" value="Unassembled WGS sequence"/>
</dbReference>
<dbReference type="InterPro" id="IPR036291">
    <property type="entry name" value="NAD(P)-bd_dom_sf"/>
</dbReference>
<dbReference type="Gene3D" id="3.30.1780.10">
    <property type="entry name" value="ornithine cyclodeaminase, domain 1"/>
    <property type="match status" value="1"/>
</dbReference>
<dbReference type="SUPFAM" id="SSF51735">
    <property type="entry name" value="NAD(P)-binding Rossmann-fold domains"/>
    <property type="match status" value="1"/>
</dbReference>
<dbReference type="AlphaFoldDB" id="A0A7W9EP14"/>
<keyword evidence="3" id="KW-1185">Reference proteome</keyword>
<protein>
    <submittedName>
        <fullName evidence="2">Ornithine cyclodeaminase/alanine dehydrogenase-like protein (Mu-crystallin family)</fullName>
    </submittedName>
</protein>
<dbReference type="RefSeq" id="WP_183655828.1">
    <property type="nucleotide sequence ID" value="NZ_JACIJG010000016.1"/>
</dbReference>
<evidence type="ECO:0000313" key="2">
    <source>
        <dbReference type="EMBL" id="MBB5703695.1"/>
    </source>
</evidence>
<dbReference type="Pfam" id="PF02423">
    <property type="entry name" value="OCD_Mu_crystall"/>
    <property type="match status" value="1"/>
</dbReference>
<gene>
    <name evidence="2" type="ORF">FHS76_003604</name>
</gene>
<comment type="caution">
    <text evidence="2">The sequence shown here is derived from an EMBL/GenBank/DDBJ whole genome shotgun (WGS) entry which is preliminary data.</text>
</comment>
<dbReference type="PANTHER" id="PTHR13812:SF19">
    <property type="entry name" value="KETIMINE REDUCTASE MU-CRYSTALLIN"/>
    <property type="match status" value="1"/>
</dbReference>
<accession>A0A7W9EP14</accession>
<dbReference type="EMBL" id="JACIJG010000016">
    <property type="protein sequence ID" value="MBB5703695.1"/>
    <property type="molecule type" value="Genomic_DNA"/>
</dbReference>
<dbReference type="PANTHER" id="PTHR13812">
    <property type="entry name" value="KETIMINE REDUCTASE MU-CRYSTALLIN"/>
    <property type="match status" value="1"/>
</dbReference>
<dbReference type="InterPro" id="IPR003462">
    <property type="entry name" value="ODC_Mu_crystall"/>
</dbReference>
<evidence type="ECO:0000313" key="3">
    <source>
        <dbReference type="Proteomes" id="UP000555546"/>
    </source>
</evidence>